<evidence type="ECO:0000256" key="7">
    <source>
        <dbReference type="SAM" id="Phobius"/>
    </source>
</evidence>
<dbReference type="InterPro" id="IPR050127">
    <property type="entry name" value="Serine_Proteases_S1"/>
</dbReference>
<feature type="domain" description="Peptidase S1" evidence="9">
    <location>
        <begin position="25"/>
        <end position="363"/>
    </location>
</feature>
<keyword evidence="2" id="KW-0964">Secreted</keyword>
<dbReference type="Gene3D" id="2.40.10.10">
    <property type="entry name" value="Trypsin-like serine proteases"/>
    <property type="match status" value="2"/>
</dbReference>
<dbReference type="InterPro" id="IPR003597">
    <property type="entry name" value="Ig_C1-set"/>
</dbReference>
<dbReference type="CDD" id="cd05769">
    <property type="entry name" value="IgC1_TCR_beta"/>
    <property type="match status" value="1"/>
</dbReference>
<dbReference type="PANTHER" id="PTHR24264">
    <property type="entry name" value="TRYPSIN-RELATED"/>
    <property type="match status" value="1"/>
</dbReference>
<keyword evidence="7" id="KW-0812">Transmembrane</keyword>
<keyword evidence="7" id="KW-1133">Transmembrane helix</keyword>
<dbReference type="SUPFAM" id="SSF48726">
    <property type="entry name" value="Immunoglobulin"/>
    <property type="match status" value="1"/>
</dbReference>
<dbReference type="InterPro" id="IPR013783">
    <property type="entry name" value="Ig-like_fold"/>
</dbReference>
<evidence type="ECO:0000313" key="12">
    <source>
        <dbReference type="Proteomes" id="UP000050525"/>
    </source>
</evidence>
<dbReference type="InterPro" id="IPR001254">
    <property type="entry name" value="Trypsin_dom"/>
</dbReference>
<organism evidence="11 12">
    <name type="scientific">Alligator mississippiensis</name>
    <name type="common">American alligator</name>
    <dbReference type="NCBI Taxonomy" id="8496"/>
    <lineage>
        <taxon>Eukaryota</taxon>
        <taxon>Metazoa</taxon>
        <taxon>Chordata</taxon>
        <taxon>Craniata</taxon>
        <taxon>Vertebrata</taxon>
        <taxon>Euteleostomi</taxon>
        <taxon>Archelosauria</taxon>
        <taxon>Archosauria</taxon>
        <taxon>Crocodylia</taxon>
        <taxon>Alligatoridae</taxon>
        <taxon>Alligatorinae</taxon>
        <taxon>Alligator</taxon>
    </lineage>
</organism>
<dbReference type="AlphaFoldDB" id="A0A151NL43"/>
<evidence type="ECO:0000313" key="11">
    <source>
        <dbReference type="EMBL" id="KYO37508.1"/>
    </source>
</evidence>
<keyword evidence="12" id="KW-1185">Reference proteome</keyword>
<feature type="chain" id="PRO_5013334643" description="Ig-like domain-containing protein" evidence="8">
    <location>
        <begin position="16"/>
        <end position="433"/>
    </location>
</feature>
<keyword evidence="5" id="KW-0720">Serine protease</keyword>
<dbReference type="FunFam" id="2.60.40.10:FF:000283">
    <property type="entry name" value="Immunoglobulin kappa constant"/>
    <property type="match status" value="1"/>
</dbReference>
<keyword evidence="6" id="KW-1015">Disulfide bond</keyword>
<proteinExistence type="predicted"/>
<dbReference type="InterPro" id="IPR043504">
    <property type="entry name" value="Peptidase_S1_PA_chymotrypsin"/>
</dbReference>
<dbReference type="InterPro" id="IPR009003">
    <property type="entry name" value="Peptidase_S1_PA"/>
</dbReference>
<dbReference type="InterPro" id="IPR036179">
    <property type="entry name" value="Ig-like_dom_sf"/>
</dbReference>
<evidence type="ECO:0000256" key="6">
    <source>
        <dbReference type="ARBA" id="ARBA00023157"/>
    </source>
</evidence>
<keyword evidence="8" id="KW-0732">Signal</keyword>
<keyword evidence="7" id="KW-0472">Membrane</keyword>
<dbReference type="SUPFAM" id="SSF50494">
    <property type="entry name" value="Trypsin-like serine proteases"/>
    <property type="match status" value="1"/>
</dbReference>
<evidence type="ECO:0000259" key="10">
    <source>
        <dbReference type="PROSITE" id="PS50835"/>
    </source>
</evidence>
<evidence type="ECO:0000256" key="8">
    <source>
        <dbReference type="SAM" id="SignalP"/>
    </source>
</evidence>
<dbReference type="FunFam" id="2.40.10.10:FF:000166">
    <property type="entry name" value="Trypsin"/>
    <property type="match status" value="1"/>
</dbReference>
<dbReference type="Pfam" id="PF07654">
    <property type="entry name" value="C1-set"/>
    <property type="match status" value="1"/>
</dbReference>
<dbReference type="PROSITE" id="PS50240">
    <property type="entry name" value="TRYPSIN_DOM"/>
    <property type="match status" value="1"/>
</dbReference>
<evidence type="ECO:0000256" key="4">
    <source>
        <dbReference type="ARBA" id="ARBA00022801"/>
    </source>
</evidence>
<dbReference type="CDD" id="cd00190">
    <property type="entry name" value="Tryp_SPc"/>
    <property type="match status" value="1"/>
</dbReference>
<dbReference type="PANTHER" id="PTHR24264:SF15">
    <property type="entry name" value="RIKEN CDNA 2210010C04 GENE"/>
    <property type="match status" value="1"/>
</dbReference>
<dbReference type="Gene3D" id="2.60.40.10">
    <property type="entry name" value="Immunoglobulins"/>
    <property type="match status" value="1"/>
</dbReference>
<feature type="transmembrane region" description="Helical" evidence="7">
    <location>
        <begin position="405"/>
        <end position="427"/>
    </location>
</feature>
<comment type="subcellular location">
    <subcellularLocation>
        <location evidence="1">Secreted</location>
    </subcellularLocation>
</comment>
<feature type="signal peptide" evidence="8">
    <location>
        <begin position="1"/>
        <end position="15"/>
    </location>
</feature>
<feature type="domain" description="Ig-like" evidence="10">
    <location>
        <begin position="282"/>
        <end position="385"/>
    </location>
</feature>
<protein>
    <recommendedName>
        <fullName evidence="13">Ig-like domain-containing protein</fullName>
    </recommendedName>
</protein>
<dbReference type="PRINTS" id="PR00722">
    <property type="entry name" value="CHYMOTRYPSIN"/>
</dbReference>
<gene>
    <name evidence="11" type="ORF">Y1Q_0015248</name>
</gene>
<comment type="caution">
    <text evidence="11">The sequence shown here is derived from an EMBL/GenBank/DDBJ whole genome shotgun (WGS) entry which is preliminary data.</text>
</comment>
<dbReference type="InterPro" id="IPR007110">
    <property type="entry name" value="Ig-like_dom"/>
</dbReference>
<dbReference type="InterPro" id="IPR001314">
    <property type="entry name" value="Peptidase_S1A"/>
</dbReference>
<dbReference type="EMBL" id="AKHW03002692">
    <property type="protein sequence ID" value="KYO37508.1"/>
    <property type="molecule type" value="Genomic_DNA"/>
</dbReference>
<keyword evidence="3" id="KW-0645">Protease</keyword>
<name>A0A151NL43_ALLMI</name>
<dbReference type="Proteomes" id="UP000050525">
    <property type="component" value="Unassembled WGS sequence"/>
</dbReference>
<evidence type="ECO:0008006" key="13">
    <source>
        <dbReference type="Google" id="ProtNLM"/>
    </source>
</evidence>
<dbReference type="GO" id="GO:0004252">
    <property type="term" value="F:serine-type endopeptidase activity"/>
    <property type="evidence" value="ECO:0007669"/>
    <property type="project" value="InterPro"/>
</dbReference>
<dbReference type="PROSITE" id="PS50835">
    <property type="entry name" value="IG_LIKE"/>
    <property type="match status" value="1"/>
</dbReference>
<evidence type="ECO:0000256" key="3">
    <source>
        <dbReference type="ARBA" id="ARBA00022670"/>
    </source>
</evidence>
<sequence>MRFLLFLNFLGAAVAVPCDYNDDRIVGGNACQKGSVPYQVFLNSGNFCGGVLITEQWVMSAAQCYNSQIQVRLGEHDISVQEQTEQIINAEKIIRHDQYNSESSDNNIMLIKLASPARLNNFVATIPLPTGCPEDGISCLISGWGNTLSSGSAEDGLDITEPKVAIFAPSQKEIKEKKKATLKLDPAEMSLYILMRPPSYFCILRLDCTGRLYQKTTFQQHPPCGMIFHYPQRNCVSWLCTNDQTGFWTPPQDKTILIRQTSAVKKQEALTVLEDGLNITEPEVAIFAPSQKEIKEKKKATLVCVATGFYPDHIKVTWKVNGGERTEGVGTDEHATRDNQTKMYSLTSRLRIPSQEWFNPKNNFQCLVSFYGKDPTPKRYPKAIQGVAGCSVTEELYQRSSRTGYFVYLMLFFKSILYGLFVMGLILRSKKMH</sequence>
<reference evidence="11 12" key="1">
    <citation type="journal article" date="2012" name="Genome Biol.">
        <title>Sequencing three crocodilian genomes to illuminate the evolution of archosaurs and amniotes.</title>
        <authorList>
            <person name="St John J.A."/>
            <person name="Braun E.L."/>
            <person name="Isberg S.R."/>
            <person name="Miles L.G."/>
            <person name="Chong A.Y."/>
            <person name="Gongora J."/>
            <person name="Dalzell P."/>
            <person name="Moran C."/>
            <person name="Bed'hom B."/>
            <person name="Abzhanov A."/>
            <person name="Burgess S.C."/>
            <person name="Cooksey A.M."/>
            <person name="Castoe T.A."/>
            <person name="Crawford N.G."/>
            <person name="Densmore L.D."/>
            <person name="Drew J.C."/>
            <person name="Edwards S.V."/>
            <person name="Faircloth B.C."/>
            <person name="Fujita M.K."/>
            <person name="Greenwold M.J."/>
            <person name="Hoffmann F.G."/>
            <person name="Howard J.M."/>
            <person name="Iguchi T."/>
            <person name="Janes D.E."/>
            <person name="Khan S.Y."/>
            <person name="Kohno S."/>
            <person name="de Koning A.J."/>
            <person name="Lance S.L."/>
            <person name="McCarthy F.M."/>
            <person name="McCormack J.E."/>
            <person name="Merchant M.E."/>
            <person name="Peterson D.G."/>
            <person name="Pollock D.D."/>
            <person name="Pourmand N."/>
            <person name="Raney B.J."/>
            <person name="Roessler K.A."/>
            <person name="Sanford J.R."/>
            <person name="Sawyer R.H."/>
            <person name="Schmidt C.J."/>
            <person name="Triplett E.W."/>
            <person name="Tuberville T.D."/>
            <person name="Venegas-Anaya M."/>
            <person name="Howard J.T."/>
            <person name="Jarvis E.D."/>
            <person name="Guillette L.J.Jr."/>
            <person name="Glenn T.C."/>
            <person name="Green R.E."/>
            <person name="Ray D.A."/>
        </authorList>
    </citation>
    <scope>NUCLEOTIDE SEQUENCE [LARGE SCALE GENOMIC DNA]</scope>
    <source>
        <strain evidence="11">KSC_2009_1</strain>
    </source>
</reference>
<keyword evidence="4" id="KW-0378">Hydrolase</keyword>
<accession>A0A151NL43</accession>
<dbReference type="SMART" id="SM00020">
    <property type="entry name" value="Tryp_SPc"/>
    <property type="match status" value="1"/>
</dbReference>
<evidence type="ECO:0000259" key="9">
    <source>
        <dbReference type="PROSITE" id="PS50240"/>
    </source>
</evidence>
<dbReference type="Pfam" id="PF00089">
    <property type="entry name" value="Trypsin"/>
    <property type="match status" value="1"/>
</dbReference>
<dbReference type="SMART" id="SM00407">
    <property type="entry name" value="IGc1"/>
    <property type="match status" value="1"/>
</dbReference>
<evidence type="ECO:0000256" key="2">
    <source>
        <dbReference type="ARBA" id="ARBA00022525"/>
    </source>
</evidence>
<dbReference type="GO" id="GO:0006508">
    <property type="term" value="P:proteolysis"/>
    <property type="evidence" value="ECO:0007669"/>
    <property type="project" value="UniProtKB-KW"/>
</dbReference>
<dbReference type="GO" id="GO:0005615">
    <property type="term" value="C:extracellular space"/>
    <property type="evidence" value="ECO:0007669"/>
    <property type="project" value="TreeGrafter"/>
</dbReference>
<evidence type="ECO:0000256" key="5">
    <source>
        <dbReference type="ARBA" id="ARBA00022825"/>
    </source>
</evidence>
<evidence type="ECO:0000256" key="1">
    <source>
        <dbReference type="ARBA" id="ARBA00004613"/>
    </source>
</evidence>